<dbReference type="GO" id="GO:1903785">
    <property type="term" value="P:L-valine transmembrane transport"/>
    <property type="evidence" value="ECO:0007669"/>
    <property type="project" value="TreeGrafter"/>
</dbReference>
<dbReference type="AlphaFoldDB" id="A0A285HDI5"/>
<keyword evidence="4" id="KW-1003">Cell membrane</keyword>
<dbReference type="RefSeq" id="WP_097018367.1">
    <property type="nucleotide sequence ID" value="NZ_OBDZ01000017.1"/>
</dbReference>
<evidence type="ECO:0000256" key="7">
    <source>
        <dbReference type="ARBA" id="ARBA00023136"/>
    </source>
</evidence>
<name>A0A285HDI5_9FIRM</name>
<dbReference type="Pfam" id="PF03591">
    <property type="entry name" value="AzlC"/>
    <property type="match status" value="1"/>
</dbReference>
<feature type="transmembrane region" description="Helical" evidence="8">
    <location>
        <begin position="170"/>
        <end position="189"/>
    </location>
</feature>
<evidence type="ECO:0000256" key="5">
    <source>
        <dbReference type="ARBA" id="ARBA00022692"/>
    </source>
</evidence>
<protein>
    <submittedName>
        <fullName evidence="9">4-azaleucine resistance probable transporter AzlC</fullName>
    </submittedName>
</protein>
<feature type="transmembrane region" description="Helical" evidence="8">
    <location>
        <begin position="142"/>
        <end position="164"/>
    </location>
</feature>
<dbReference type="OrthoDB" id="3177005at2"/>
<evidence type="ECO:0000313" key="9">
    <source>
        <dbReference type="EMBL" id="SNY33802.1"/>
    </source>
</evidence>
<reference evidence="10" key="1">
    <citation type="submission" date="2017-09" db="EMBL/GenBank/DDBJ databases">
        <authorList>
            <person name="Varghese N."/>
            <person name="Submissions S."/>
        </authorList>
    </citation>
    <scope>NUCLEOTIDE SEQUENCE [LARGE SCALE GENOMIC DNA]</scope>
    <source>
        <strain evidence="10">MSL47</strain>
    </source>
</reference>
<comment type="similarity">
    <text evidence="2">Belongs to the AzlC family.</text>
</comment>
<comment type="subcellular location">
    <subcellularLocation>
        <location evidence="1">Cell membrane</location>
        <topology evidence="1">Multi-pass membrane protein</topology>
    </subcellularLocation>
</comment>
<feature type="transmembrane region" description="Helical" evidence="8">
    <location>
        <begin position="221"/>
        <end position="242"/>
    </location>
</feature>
<keyword evidence="6 8" id="KW-1133">Transmembrane helix</keyword>
<dbReference type="GO" id="GO:0005886">
    <property type="term" value="C:plasma membrane"/>
    <property type="evidence" value="ECO:0007669"/>
    <property type="project" value="UniProtKB-SubCell"/>
</dbReference>
<dbReference type="PANTHER" id="PTHR34979:SF1">
    <property type="entry name" value="INNER MEMBRANE PROTEIN YGAZ"/>
    <property type="match status" value="1"/>
</dbReference>
<dbReference type="PANTHER" id="PTHR34979">
    <property type="entry name" value="INNER MEMBRANE PROTEIN YGAZ"/>
    <property type="match status" value="1"/>
</dbReference>
<keyword evidence="10" id="KW-1185">Reference proteome</keyword>
<dbReference type="Proteomes" id="UP000219573">
    <property type="component" value="Unassembled WGS sequence"/>
</dbReference>
<dbReference type="STRING" id="1413210.U472_11070"/>
<proteinExistence type="inferred from homology"/>
<evidence type="ECO:0000256" key="8">
    <source>
        <dbReference type="SAM" id="Phobius"/>
    </source>
</evidence>
<sequence>MNNNENTGVLKKNMVIKNSSLLVGLKAGIPIAIGYIPIAIAFGLVAKSNNIPNHISIAMSLIVFAGASQFIAVNLLSLATGYPEIIMTTFIINLRHFLMTAALSQKLKKCLSKKYLLLLSFGVTDETFAMASLQEKKLAGDFILGLNLIAYLAWTGGTAIGVFLGAGLPTIIQSSMGIALYVMFIGLLVPNLKKSNSLLTVTFIAITISSTLYYLPFFKALSTGWMIIITTILASIIGAILFPEDGGNDE</sequence>
<feature type="transmembrane region" description="Helical" evidence="8">
    <location>
        <begin position="20"/>
        <end position="45"/>
    </location>
</feature>
<evidence type="ECO:0000256" key="2">
    <source>
        <dbReference type="ARBA" id="ARBA00010735"/>
    </source>
</evidence>
<feature type="transmembrane region" description="Helical" evidence="8">
    <location>
        <begin position="57"/>
        <end position="79"/>
    </location>
</feature>
<evidence type="ECO:0000256" key="1">
    <source>
        <dbReference type="ARBA" id="ARBA00004651"/>
    </source>
</evidence>
<keyword evidence="7 8" id="KW-0472">Membrane</keyword>
<evidence type="ECO:0000256" key="6">
    <source>
        <dbReference type="ARBA" id="ARBA00022989"/>
    </source>
</evidence>
<keyword evidence="3" id="KW-0813">Transport</keyword>
<evidence type="ECO:0000313" key="10">
    <source>
        <dbReference type="Proteomes" id="UP000219573"/>
    </source>
</evidence>
<dbReference type="InterPro" id="IPR011606">
    <property type="entry name" value="Brnchd-chn_aa_trnsp_permease"/>
</dbReference>
<feature type="transmembrane region" description="Helical" evidence="8">
    <location>
        <begin position="196"/>
        <end position="215"/>
    </location>
</feature>
<evidence type="ECO:0000256" key="3">
    <source>
        <dbReference type="ARBA" id="ARBA00022448"/>
    </source>
</evidence>
<gene>
    <name evidence="9" type="ORF">SAMN06265827_11771</name>
</gene>
<accession>A0A285HDI5</accession>
<organism evidence="9 10">
    <name type="scientific">Orenia metallireducens</name>
    <dbReference type="NCBI Taxonomy" id="1413210"/>
    <lineage>
        <taxon>Bacteria</taxon>
        <taxon>Bacillati</taxon>
        <taxon>Bacillota</taxon>
        <taxon>Clostridia</taxon>
        <taxon>Halanaerobiales</taxon>
        <taxon>Halobacteroidaceae</taxon>
        <taxon>Orenia</taxon>
    </lineage>
</organism>
<evidence type="ECO:0000256" key="4">
    <source>
        <dbReference type="ARBA" id="ARBA00022475"/>
    </source>
</evidence>
<dbReference type="EMBL" id="OBDZ01000017">
    <property type="protein sequence ID" value="SNY33802.1"/>
    <property type="molecule type" value="Genomic_DNA"/>
</dbReference>
<keyword evidence="5 8" id="KW-0812">Transmembrane</keyword>